<organism evidence="4 5">
    <name type="scientific">Variovorax terrae</name>
    <dbReference type="NCBI Taxonomy" id="2923278"/>
    <lineage>
        <taxon>Bacteria</taxon>
        <taxon>Pseudomonadati</taxon>
        <taxon>Pseudomonadota</taxon>
        <taxon>Betaproteobacteria</taxon>
        <taxon>Burkholderiales</taxon>
        <taxon>Comamonadaceae</taxon>
        <taxon>Variovorax</taxon>
    </lineage>
</organism>
<dbReference type="GO" id="GO:0004602">
    <property type="term" value="F:glutathione peroxidase activity"/>
    <property type="evidence" value="ECO:0007669"/>
    <property type="project" value="TreeGrafter"/>
</dbReference>
<protein>
    <recommendedName>
        <fullName evidence="1">2-hydroxychromene-2-carboxylate isomerase</fullName>
        <ecNumber evidence="1">5.99.1.4</ecNumber>
    </recommendedName>
</protein>
<dbReference type="Pfam" id="PF01323">
    <property type="entry name" value="DSBA"/>
    <property type="match status" value="1"/>
</dbReference>
<evidence type="ECO:0000256" key="2">
    <source>
        <dbReference type="PIRSR" id="PIRSR006386-1"/>
    </source>
</evidence>
<dbReference type="PANTHER" id="PTHR42943:SF2">
    <property type="entry name" value="GLUTATHIONE S-TRANSFERASE KAPPA 1"/>
    <property type="match status" value="1"/>
</dbReference>
<keyword evidence="5" id="KW-1185">Reference proteome</keyword>
<dbReference type="InterPro" id="IPR001853">
    <property type="entry name" value="DSBA-like_thioredoxin_dom"/>
</dbReference>
<comment type="similarity">
    <text evidence="1">Belongs to the GST superfamily. NadH family.</text>
</comment>
<dbReference type="GO" id="GO:0006749">
    <property type="term" value="P:glutathione metabolic process"/>
    <property type="evidence" value="ECO:0007669"/>
    <property type="project" value="TreeGrafter"/>
</dbReference>
<dbReference type="CDD" id="cd03022">
    <property type="entry name" value="DsbA_HCCA_Iso"/>
    <property type="match status" value="1"/>
</dbReference>
<evidence type="ECO:0000256" key="1">
    <source>
        <dbReference type="PIRNR" id="PIRNR006386"/>
    </source>
</evidence>
<sequence>MSPKTVEFYFDFGSPASYLAWTQLPGLCAQAGAELAYRPMLLGGVFQATGNHSPATIPAKGHYTFVDFDRFARRYGVPLQRNPHFPINTLTLMRGAAGLQMREPARFLPYCDAVFRAIWVEAKNLNEPAAVAGVLQAAGFDPAALLALTQDAEVKERLKAATQEAIDRGVFGAPTFFVGAQMFWGQDRLDFVKEALQTS</sequence>
<dbReference type="PANTHER" id="PTHR42943">
    <property type="entry name" value="GLUTATHIONE S-TRANSFERASE KAPPA"/>
    <property type="match status" value="1"/>
</dbReference>
<dbReference type="InterPro" id="IPR051924">
    <property type="entry name" value="GST_Kappa/NadH"/>
</dbReference>
<dbReference type="SUPFAM" id="SSF52833">
    <property type="entry name" value="Thioredoxin-like"/>
    <property type="match status" value="1"/>
</dbReference>
<gene>
    <name evidence="4" type="ORF">MMF98_01620</name>
</gene>
<proteinExistence type="inferred from homology"/>
<dbReference type="InterPro" id="IPR036249">
    <property type="entry name" value="Thioredoxin-like_sf"/>
</dbReference>
<evidence type="ECO:0000313" key="5">
    <source>
        <dbReference type="Proteomes" id="UP001139447"/>
    </source>
</evidence>
<evidence type="ECO:0000259" key="3">
    <source>
        <dbReference type="Pfam" id="PF01323"/>
    </source>
</evidence>
<dbReference type="RefSeq" id="WP_243303647.1">
    <property type="nucleotide sequence ID" value="NZ_JALGBI010000001.1"/>
</dbReference>
<feature type="active site" description="Nucleophile" evidence="2">
    <location>
        <position position="14"/>
    </location>
</feature>
<dbReference type="InterPro" id="IPR014440">
    <property type="entry name" value="HCCAis_GSTk"/>
</dbReference>
<dbReference type="GO" id="GO:1901170">
    <property type="term" value="P:naphthalene catabolic process"/>
    <property type="evidence" value="ECO:0007669"/>
    <property type="project" value="InterPro"/>
</dbReference>
<evidence type="ECO:0000313" key="4">
    <source>
        <dbReference type="EMBL" id="MCJ0761898.1"/>
    </source>
</evidence>
<feature type="domain" description="DSBA-like thioredoxin" evidence="3">
    <location>
        <begin position="5"/>
        <end position="197"/>
    </location>
</feature>
<accession>A0A9X2AKT9</accession>
<keyword evidence="1 4" id="KW-0413">Isomerase</keyword>
<name>A0A9X2AKT9_9BURK</name>
<dbReference type="PIRSF" id="PIRSF006386">
    <property type="entry name" value="HCCAis_GSTk"/>
    <property type="match status" value="1"/>
</dbReference>
<dbReference type="GO" id="GO:0004364">
    <property type="term" value="F:glutathione transferase activity"/>
    <property type="evidence" value="ECO:0007669"/>
    <property type="project" value="TreeGrafter"/>
</dbReference>
<comment type="catalytic activity">
    <reaction evidence="1">
        <text>2-hydroxychromene-2-carboxylate = (3E)-4-(2-hydroxyphenyl)-2-oxobut-3-enoate</text>
        <dbReference type="Rhea" id="RHEA:27401"/>
        <dbReference type="ChEBI" id="CHEBI:59350"/>
        <dbReference type="ChEBI" id="CHEBI:59353"/>
        <dbReference type="EC" id="5.99.1.4"/>
    </reaction>
</comment>
<dbReference type="EC" id="5.99.1.4" evidence="1"/>
<dbReference type="AlphaFoldDB" id="A0A9X2AKT9"/>
<reference evidence="4" key="1">
    <citation type="submission" date="2022-03" db="EMBL/GenBank/DDBJ databases">
        <authorList>
            <person name="Woo C.Y."/>
        </authorList>
    </citation>
    <scope>NUCLEOTIDE SEQUENCE</scope>
    <source>
        <strain evidence="4">CYS-02</strain>
    </source>
</reference>
<dbReference type="InterPro" id="IPR044087">
    <property type="entry name" value="NahD-like"/>
</dbReference>
<dbReference type="EMBL" id="JALGBI010000001">
    <property type="protein sequence ID" value="MCJ0761898.1"/>
    <property type="molecule type" value="Genomic_DNA"/>
</dbReference>
<dbReference type="Gene3D" id="3.40.30.10">
    <property type="entry name" value="Glutaredoxin"/>
    <property type="match status" value="1"/>
</dbReference>
<dbReference type="GO" id="GO:0018845">
    <property type="term" value="F:2-hydroxychromene-2-carboxylate isomerase activity"/>
    <property type="evidence" value="ECO:0007669"/>
    <property type="project" value="UniProtKB-UniRule"/>
</dbReference>
<comment type="caution">
    <text evidence="4">The sequence shown here is derived from an EMBL/GenBank/DDBJ whole genome shotgun (WGS) entry which is preliminary data.</text>
</comment>
<dbReference type="Proteomes" id="UP001139447">
    <property type="component" value="Unassembled WGS sequence"/>
</dbReference>